<dbReference type="Gene3D" id="3.20.20.80">
    <property type="entry name" value="Glycosidases"/>
    <property type="match status" value="2"/>
</dbReference>
<reference evidence="5 6" key="1">
    <citation type="journal article" date="2014" name="Int. J. Syst. Evol. Microbiol.">
        <title>Complete genome sequence of Corynebacterium casei LMG S-19264T (=DSM 44701T), isolated from a smear-ripened cheese.</title>
        <authorList>
            <consortium name="US DOE Joint Genome Institute (JGI-PGF)"/>
            <person name="Walter F."/>
            <person name="Albersmeier A."/>
            <person name="Kalinowski J."/>
            <person name="Ruckert C."/>
        </authorList>
    </citation>
    <scope>NUCLEOTIDE SEQUENCE [LARGE SCALE GENOMIC DNA]</scope>
    <source>
        <strain evidence="5 6">CGMCC 1.15896</strain>
    </source>
</reference>
<protein>
    <submittedName>
        <fullName evidence="5">Alpha-glucosidase</fullName>
    </submittedName>
</protein>
<dbReference type="FunFam" id="3.90.400.10:FF:000002">
    <property type="entry name" value="Sucrose isomerase"/>
    <property type="match status" value="1"/>
</dbReference>
<keyword evidence="6" id="KW-1185">Reference proteome</keyword>
<dbReference type="Proteomes" id="UP000596977">
    <property type="component" value="Unassembled WGS sequence"/>
</dbReference>
<evidence type="ECO:0000256" key="2">
    <source>
        <dbReference type="ARBA" id="ARBA00022801"/>
    </source>
</evidence>
<keyword evidence="2" id="KW-0378">Hydrolase</keyword>
<dbReference type="Pfam" id="PF00128">
    <property type="entry name" value="Alpha-amylase"/>
    <property type="match status" value="1"/>
</dbReference>
<name>A0A916W069_9HYPH</name>
<evidence type="ECO:0000256" key="3">
    <source>
        <dbReference type="ARBA" id="ARBA00023295"/>
    </source>
</evidence>
<dbReference type="InterPro" id="IPR017853">
    <property type="entry name" value="GH"/>
</dbReference>
<evidence type="ECO:0000256" key="1">
    <source>
        <dbReference type="ARBA" id="ARBA00008061"/>
    </source>
</evidence>
<dbReference type="GO" id="GO:0004556">
    <property type="term" value="F:alpha-amylase activity"/>
    <property type="evidence" value="ECO:0007669"/>
    <property type="project" value="TreeGrafter"/>
</dbReference>
<dbReference type="SMART" id="SM00642">
    <property type="entry name" value="Aamy"/>
    <property type="match status" value="1"/>
</dbReference>
<sequence>MTEWWRGGVIYQIYPRSFQDSNGDGVGDLRGILSRLDYVASLGVDAIWLSPIFTSPMADMGYDVANYTDIDPLFGTLDDFDAVIEKAHVLGLKVIIDQVVSHTSDQHPWFVESRSSRSNSRADWYVWADPNEDGTPPTNWPSVFGGPAWEWNGARQQYYLHNFLIEQPDLNFHNPEVQDAVLDTMRFWLDRGVDGFRFDTVNYYFHDAMLRNNPPAPRNAKTSFASDPYAMQFHRYSKNQPENIAFLKRVRALMDEYPGTTTVGEVGDHHSAIELMAQYTQGDDLLHMCYSFDMLGPHFTAEHFRSRLEAFFEGAPDGWPCWSFSNHDVRRHISRWESHQVTPDSLGELTIALLLALKGSICIYQGEELGLPEAEIEYHELTDAQAIRFWPDNKGRDGCRTPMPWDDSTHGGFTDSKPWLPVKSPHLARSVQTLETVEDSLLNHYRDMLAFRRRHSALIRGDTTFLDVGEPILAFMRHDEAHTILCVFNLSPATQELTVKGLPNDVVPSGQSRGIALESGHLTLKGNGFAFIECGMKVKPASLAVTEMADA</sequence>
<gene>
    <name evidence="5" type="primary">aglA2</name>
    <name evidence="5" type="ORF">GCM10011499_28650</name>
</gene>
<keyword evidence="3" id="KW-0326">Glycosidase</keyword>
<organism evidence="5 6">
    <name type="scientific">Pelagibacterium lentulum</name>
    <dbReference type="NCBI Taxonomy" id="2029865"/>
    <lineage>
        <taxon>Bacteria</taxon>
        <taxon>Pseudomonadati</taxon>
        <taxon>Pseudomonadota</taxon>
        <taxon>Alphaproteobacteria</taxon>
        <taxon>Hyphomicrobiales</taxon>
        <taxon>Devosiaceae</taxon>
        <taxon>Pelagibacterium</taxon>
    </lineage>
</organism>
<evidence type="ECO:0000259" key="4">
    <source>
        <dbReference type="SMART" id="SM00642"/>
    </source>
</evidence>
<dbReference type="RefSeq" id="WP_127072300.1">
    <property type="nucleotide sequence ID" value="NZ_BMKB01000004.1"/>
</dbReference>
<dbReference type="InterPro" id="IPR006047">
    <property type="entry name" value="GH13_cat_dom"/>
</dbReference>
<dbReference type="SUPFAM" id="SSF51011">
    <property type="entry name" value="Glycosyl hydrolase domain"/>
    <property type="match status" value="1"/>
</dbReference>
<dbReference type="Gene3D" id="3.90.400.10">
    <property type="entry name" value="Oligo-1,6-glucosidase, Domain 2"/>
    <property type="match status" value="1"/>
</dbReference>
<dbReference type="CDD" id="cd11330">
    <property type="entry name" value="AmyAc_OligoGlu"/>
    <property type="match status" value="1"/>
</dbReference>
<dbReference type="AlphaFoldDB" id="A0A916W069"/>
<feature type="domain" description="Glycosyl hydrolase family 13 catalytic" evidence="4">
    <location>
        <begin position="12"/>
        <end position="400"/>
    </location>
</feature>
<dbReference type="EMBL" id="BMKB01000004">
    <property type="protein sequence ID" value="GGA56739.1"/>
    <property type="molecule type" value="Genomic_DNA"/>
</dbReference>
<dbReference type="InterPro" id="IPR013780">
    <property type="entry name" value="Glyco_hydro_b"/>
</dbReference>
<evidence type="ECO:0000313" key="6">
    <source>
        <dbReference type="Proteomes" id="UP000596977"/>
    </source>
</evidence>
<dbReference type="OrthoDB" id="9805159at2"/>
<comment type="similarity">
    <text evidence="1">Belongs to the glycosyl hydrolase 13 family.</text>
</comment>
<evidence type="ECO:0000313" key="5">
    <source>
        <dbReference type="EMBL" id="GGA56739.1"/>
    </source>
</evidence>
<dbReference type="InterPro" id="IPR045857">
    <property type="entry name" value="O16G_dom_2"/>
</dbReference>
<dbReference type="PANTHER" id="PTHR10357:SF179">
    <property type="entry name" value="NEUTRAL AND BASIC AMINO ACID TRANSPORT PROTEIN RBAT"/>
    <property type="match status" value="1"/>
</dbReference>
<dbReference type="SUPFAM" id="SSF51445">
    <property type="entry name" value="(Trans)glycosidases"/>
    <property type="match status" value="1"/>
</dbReference>
<dbReference type="GO" id="GO:0009313">
    <property type="term" value="P:oligosaccharide catabolic process"/>
    <property type="evidence" value="ECO:0007669"/>
    <property type="project" value="TreeGrafter"/>
</dbReference>
<dbReference type="Gene3D" id="2.60.40.1180">
    <property type="entry name" value="Golgi alpha-mannosidase II"/>
    <property type="match status" value="1"/>
</dbReference>
<proteinExistence type="inferred from homology"/>
<comment type="caution">
    <text evidence="5">The sequence shown here is derived from an EMBL/GenBank/DDBJ whole genome shotgun (WGS) entry which is preliminary data.</text>
</comment>
<accession>A0A916W069</accession>
<dbReference type="PANTHER" id="PTHR10357">
    <property type="entry name" value="ALPHA-AMYLASE FAMILY MEMBER"/>
    <property type="match status" value="1"/>
</dbReference>